<keyword evidence="1" id="KW-0732">Signal</keyword>
<evidence type="ECO:0000313" key="3">
    <source>
        <dbReference type="EMBL" id="BBO84985.1"/>
    </source>
</evidence>
<dbReference type="Pfam" id="PF17131">
    <property type="entry name" value="LolA_like"/>
    <property type="match status" value="1"/>
</dbReference>
<dbReference type="CDD" id="cd16329">
    <property type="entry name" value="LolA_like"/>
    <property type="match status" value="1"/>
</dbReference>
<feature type="signal peptide" evidence="1">
    <location>
        <begin position="1"/>
        <end position="22"/>
    </location>
</feature>
<name>A0A5K7ZXI6_9BACT</name>
<accession>A0A5K7ZXI6</accession>
<gene>
    <name evidence="3" type="ORF">DSCO28_55510</name>
</gene>
<feature type="domain" description="Uncharacterized protein TP-0789" evidence="2">
    <location>
        <begin position="70"/>
        <end position="242"/>
    </location>
</feature>
<evidence type="ECO:0000313" key="4">
    <source>
        <dbReference type="Proteomes" id="UP000425960"/>
    </source>
</evidence>
<dbReference type="EMBL" id="AP021876">
    <property type="protein sequence ID" value="BBO84985.1"/>
    <property type="molecule type" value="Genomic_DNA"/>
</dbReference>
<evidence type="ECO:0000259" key="2">
    <source>
        <dbReference type="Pfam" id="PF17131"/>
    </source>
</evidence>
<dbReference type="KEGG" id="dov:DSCO28_55510"/>
<evidence type="ECO:0000256" key="1">
    <source>
        <dbReference type="SAM" id="SignalP"/>
    </source>
</evidence>
<organism evidence="3 4">
    <name type="scientific">Desulfosarcina ovata subsp. sediminis</name>
    <dbReference type="NCBI Taxonomy" id="885957"/>
    <lineage>
        <taxon>Bacteria</taxon>
        <taxon>Pseudomonadati</taxon>
        <taxon>Thermodesulfobacteriota</taxon>
        <taxon>Desulfobacteria</taxon>
        <taxon>Desulfobacterales</taxon>
        <taxon>Desulfosarcinaceae</taxon>
        <taxon>Desulfosarcina</taxon>
    </lineage>
</organism>
<dbReference type="Proteomes" id="UP000425960">
    <property type="component" value="Chromosome"/>
</dbReference>
<proteinExistence type="predicted"/>
<feature type="chain" id="PRO_5024310110" description="Uncharacterized protein TP-0789 domain-containing protein" evidence="1">
    <location>
        <begin position="23"/>
        <end position="247"/>
    </location>
</feature>
<protein>
    <recommendedName>
        <fullName evidence="2">Uncharacterized protein TP-0789 domain-containing protein</fullName>
    </recommendedName>
</protein>
<reference evidence="3 4" key="1">
    <citation type="submission" date="2019-11" db="EMBL/GenBank/DDBJ databases">
        <title>Comparative genomics of hydrocarbon-degrading Desulfosarcina strains.</title>
        <authorList>
            <person name="Watanabe M."/>
            <person name="Kojima H."/>
            <person name="Fukui M."/>
        </authorList>
    </citation>
    <scope>NUCLEOTIDE SEQUENCE [LARGE SCALE GENOMIC DNA]</scope>
    <source>
        <strain evidence="3 4">28bB2T</strain>
    </source>
</reference>
<dbReference type="Gene3D" id="2.50.20.10">
    <property type="entry name" value="Lipoprotein localisation LolA/LolB/LppX"/>
    <property type="match status" value="1"/>
</dbReference>
<dbReference type="AlphaFoldDB" id="A0A5K7ZXI6"/>
<dbReference type="InterPro" id="IPR033399">
    <property type="entry name" value="TP_0789-like"/>
</dbReference>
<sequence>MKIALNAVVVLMLCMLAGAAWGEPLSGTEILAQVDQNLQPNDLEMYRKIINIEPDGSRKEFVLWFLKKDQDKIVTLFVSPASEAGRATLRLGDNMWLYIPNVGRPIRITSMQTIVGGVFNNADIMRLDYSVEYDVTALQEDQGQHLLELKAKTGAVAYDRLKMWVLKDERVPTRIDCFAATGMLIKTLHFKEIKDIGDGVRRPSVMETESPLYKGYRSIMIFANLKKRRLADEVFTLNYLPRIKDLR</sequence>
<dbReference type="RefSeq" id="WP_155324737.1">
    <property type="nucleotide sequence ID" value="NZ_AP021876.1"/>
</dbReference>